<name>A0A9P6QQ58_9FUNG</name>
<evidence type="ECO:0008006" key="5">
    <source>
        <dbReference type="Google" id="ProtNLM"/>
    </source>
</evidence>
<feature type="transmembrane region" description="Helical" evidence="2">
    <location>
        <begin position="303"/>
        <end position="324"/>
    </location>
</feature>
<dbReference type="InterPro" id="IPR015915">
    <property type="entry name" value="Kelch-typ_b-propeller"/>
</dbReference>
<evidence type="ECO:0000313" key="4">
    <source>
        <dbReference type="Proteomes" id="UP000823405"/>
    </source>
</evidence>
<keyword evidence="2" id="KW-0812">Transmembrane</keyword>
<dbReference type="Proteomes" id="UP000823405">
    <property type="component" value="Unassembled WGS sequence"/>
</dbReference>
<comment type="caution">
    <text evidence="3">The sequence shown here is derived from an EMBL/GenBank/DDBJ whole genome shotgun (WGS) entry which is preliminary data.</text>
</comment>
<proteinExistence type="predicted"/>
<evidence type="ECO:0000256" key="1">
    <source>
        <dbReference type="SAM" id="MobiDB-lite"/>
    </source>
</evidence>
<dbReference type="SUPFAM" id="SSF50965">
    <property type="entry name" value="Galactose oxidase, central domain"/>
    <property type="match status" value="1"/>
</dbReference>
<keyword evidence="2" id="KW-1133">Transmembrane helix</keyword>
<sequence length="460" mass="50187">MAYMRAGPNLYVQGGKVVRNSKDYSISPQLYALDISTSWTTDSPPWKALTGGPTYNLYNGATSPDNKTLTTLFDQNAQLLVNQYSIETDTWKYNTVAISENLSGSRPVVDPTSGLIYIQGPQNMTVLDPRTVTLVKQLPIANTMMPSRSFPGAVYHPGRKSILYLGGFLPEDEDGSKIIVFGGRIPYDSTPTVTVFTGTLYILDVATATWTEGQASDPRLYMACTIVGDQFIAWGGFDGINTIDGPPIVYSLTTNNWINSYTAPAYYGNKPRPPTGTPGNDSPPSSPNGSDSSSEDSSNLGPILGGTLGSLCVIAFAAVLYLFLKRRADKAQYKALAQQRILSQTEILETPSYPSFDSNNNNLSTLPLPGSTTPLSTASAVSVVDVSGMSSKYYCPTASKPGIRNPQDQGNKDHTIDYDPINSIKANPQSVFRLQQQQLQNLQQQQQQQQYHQQNQRLQQ</sequence>
<reference evidence="3" key="1">
    <citation type="journal article" date="2020" name="Fungal Divers.">
        <title>Resolving the Mortierellaceae phylogeny through synthesis of multi-gene phylogenetics and phylogenomics.</title>
        <authorList>
            <person name="Vandepol N."/>
            <person name="Liber J."/>
            <person name="Desiro A."/>
            <person name="Na H."/>
            <person name="Kennedy M."/>
            <person name="Barry K."/>
            <person name="Grigoriev I.V."/>
            <person name="Miller A.N."/>
            <person name="O'Donnell K."/>
            <person name="Stajich J.E."/>
            <person name="Bonito G."/>
        </authorList>
    </citation>
    <scope>NUCLEOTIDE SEQUENCE</scope>
    <source>
        <strain evidence="3">NVP60</strain>
    </source>
</reference>
<evidence type="ECO:0000313" key="3">
    <source>
        <dbReference type="EMBL" id="KAG0290939.1"/>
    </source>
</evidence>
<feature type="compositionally biased region" description="Low complexity" evidence="1">
    <location>
        <begin position="277"/>
        <end position="298"/>
    </location>
</feature>
<organism evidence="3 4">
    <name type="scientific">Linnemannia gamsii</name>
    <dbReference type="NCBI Taxonomy" id="64522"/>
    <lineage>
        <taxon>Eukaryota</taxon>
        <taxon>Fungi</taxon>
        <taxon>Fungi incertae sedis</taxon>
        <taxon>Mucoromycota</taxon>
        <taxon>Mortierellomycotina</taxon>
        <taxon>Mortierellomycetes</taxon>
        <taxon>Mortierellales</taxon>
        <taxon>Mortierellaceae</taxon>
        <taxon>Linnemannia</taxon>
    </lineage>
</organism>
<gene>
    <name evidence="3" type="ORF">BGZ97_006028</name>
</gene>
<feature type="region of interest" description="Disordered" evidence="1">
    <location>
        <begin position="351"/>
        <end position="375"/>
    </location>
</feature>
<accession>A0A9P6QQ58</accession>
<feature type="region of interest" description="Disordered" evidence="1">
    <location>
        <begin position="268"/>
        <end position="298"/>
    </location>
</feature>
<keyword evidence="2" id="KW-0472">Membrane</keyword>
<protein>
    <recommendedName>
        <fullName evidence="5">Galactose oxidase</fullName>
    </recommendedName>
</protein>
<dbReference type="AlphaFoldDB" id="A0A9P6QQ58"/>
<dbReference type="InterPro" id="IPR011043">
    <property type="entry name" value="Gal_Oxase/kelch_b-propeller"/>
</dbReference>
<dbReference type="EMBL" id="JAAAIN010002689">
    <property type="protein sequence ID" value="KAG0290939.1"/>
    <property type="molecule type" value="Genomic_DNA"/>
</dbReference>
<dbReference type="Gene3D" id="2.120.10.80">
    <property type="entry name" value="Kelch-type beta propeller"/>
    <property type="match status" value="1"/>
</dbReference>
<evidence type="ECO:0000256" key="2">
    <source>
        <dbReference type="SAM" id="Phobius"/>
    </source>
</evidence>
<dbReference type="OrthoDB" id="10251809at2759"/>
<keyword evidence="4" id="KW-1185">Reference proteome</keyword>
<feature type="region of interest" description="Disordered" evidence="1">
    <location>
        <begin position="395"/>
        <end position="422"/>
    </location>
</feature>